<sequence>RYSASPDQDTAPFEHCTQDDIQVVSARERTNYPLTVSVDDLGDAFSISVLTLQALSPERVGVFMLEAITGLIEVLEGAEPDVLRSIQPLPAPERHQVLVSWNATDRPYPRDMGVHTLFEAQALAQPEAVA</sequence>
<name>A0A944DFT8_DENI1</name>
<evidence type="ECO:0000313" key="1">
    <source>
        <dbReference type="EMBL" id="MBT0964311.1"/>
    </source>
</evidence>
<dbReference type="AlphaFoldDB" id="A0A944DFT8"/>
<feature type="non-terminal residue" evidence="1">
    <location>
        <position position="1"/>
    </location>
</feature>
<dbReference type="RefSeq" id="WP_214364204.1">
    <property type="nucleotide sequence ID" value="NZ_JAEKFT010000145.1"/>
</dbReference>
<comment type="caution">
    <text evidence="1">The sequence shown here is derived from an EMBL/GenBank/DDBJ whole genome shotgun (WGS) entry which is preliminary data.</text>
</comment>
<evidence type="ECO:0000313" key="2">
    <source>
        <dbReference type="Proteomes" id="UP000694660"/>
    </source>
</evidence>
<dbReference type="EMBL" id="JAEKFT010000145">
    <property type="protein sequence ID" value="MBT0964311.1"/>
    <property type="molecule type" value="Genomic_DNA"/>
</dbReference>
<feature type="non-terminal residue" evidence="1">
    <location>
        <position position="130"/>
    </location>
</feature>
<reference evidence="2" key="1">
    <citation type="journal article" date="2022" name="ISME J.">
        <title>Genetic and phylogenetic analysis of dissimilatory iodate-reducing bacteria identifies potential niches across the world's oceans.</title>
        <authorList>
            <person name="Reyes-Umana V."/>
            <person name="Henning Z."/>
            <person name="Lee K."/>
            <person name="Barnum T.P."/>
            <person name="Coates J.D."/>
        </authorList>
    </citation>
    <scope>NUCLEOTIDE SEQUENCE [LARGE SCALE GENOMIC DNA]</scope>
    <source>
        <strain evidence="2">IR12</strain>
    </source>
</reference>
<proteinExistence type="predicted"/>
<protein>
    <submittedName>
        <fullName evidence="1">Uncharacterized protein</fullName>
    </submittedName>
</protein>
<keyword evidence="2" id="KW-1185">Reference proteome</keyword>
<accession>A0A944DFT8</accession>
<organism evidence="1 2">
    <name type="scientific">Denitromonas iodatirespirans</name>
    <dbReference type="NCBI Taxonomy" id="2795389"/>
    <lineage>
        <taxon>Bacteria</taxon>
        <taxon>Pseudomonadati</taxon>
        <taxon>Pseudomonadota</taxon>
        <taxon>Betaproteobacteria</taxon>
        <taxon>Rhodocyclales</taxon>
        <taxon>Zoogloeaceae</taxon>
        <taxon>Denitromonas</taxon>
    </lineage>
</organism>
<dbReference type="Proteomes" id="UP000694660">
    <property type="component" value="Unassembled WGS sequence"/>
</dbReference>
<gene>
    <name evidence="1" type="ORF">I8J34_24320</name>
</gene>